<evidence type="ECO:0000259" key="1">
    <source>
        <dbReference type="Pfam" id="PF06812"/>
    </source>
</evidence>
<dbReference type="Proteomes" id="UP000315750">
    <property type="component" value="Chromosome"/>
</dbReference>
<dbReference type="AlphaFoldDB" id="A0A518AUG1"/>
<reference evidence="2 3" key="1">
    <citation type="submission" date="2019-02" db="EMBL/GenBank/DDBJ databases">
        <title>Deep-cultivation of Planctomycetes and their phenomic and genomic characterization uncovers novel biology.</title>
        <authorList>
            <person name="Wiegand S."/>
            <person name="Jogler M."/>
            <person name="Boedeker C."/>
            <person name="Pinto D."/>
            <person name="Vollmers J."/>
            <person name="Rivas-Marin E."/>
            <person name="Kohn T."/>
            <person name="Peeters S.H."/>
            <person name="Heuer A."/>
            <person name="Rast P."/>
            <person name="Oberbeckmann S."/>
            <person name="Bunk B."/>
            <person name="Jeske O."/>
            <person name="Meyerdierks A."/>
            <person name="Storesund J.E."/>
            <person name="Kallscheuer N."/>
            <person name="Luecker S."/>
            <person name="Lage O.M."/>
            <person name="Pohl T."/>
            <person name="Merkel B.J."/>
            <person name="Hornburger P."/>
            <person name="Mueller R.-W."/>
            <person name="Bruemmer F."/>
            <person name="Labrenz M."/>
            <person name="Spormann A.M."/>
            <person name="Op den Camp H."/>
            <person name="Overmann J."/>
            <person name="Amann R."/>
            <person name="Jetten M.S.M."/>
            <person name="Mascher T."/>
            <person name="Medema M.H."/>
            <person name="Devos D.P."/>
            <person name="Kaster A.-K."/>
            <person name="Ovreas L."/>
            <person name="Rohde M."/>
            <person name="Galperin M.Y."/>
            <person name="Jogler C."/>
        </authorList>
    </citation>
    <scope>NUCLEOTIDE SEQUENCE [LARGE SCALE GENOMIC DNA]</scope>
    <source>
        <strain evidence="2 3">Pan181</strain>
    </source>
</reference>
<dbReference type="KEGG" id="amuc:Pan181_45970"/>
<dbReference type="PANTHER" id="PTHR37951:SF1">
    <property type="entry name" value="TYPE VI SECRETION SYSTEM COMPONENT TSSA1"/>
    <property type="match status" value="1"/>
</dbReference>
<dbReference type="RefSeq" id="WP_197528588.1">
    <property type="nucleotide sequence ID" value="NZ_CP036278.1"/>
</dbReference>
<name>A0A518AUG1_9BACT</name>
<evidence type="ECO:0000313" key="3">
    <source>
        <dbReference type="Proteomes" id="UP000315750"/>
    </source>
</evidence>
<feature type="domain" description="ImpA N-terminal" evidence="1">
    <location>
        <begin position="29"/>
        <end position="135"/>
    </location>
</feature>
<dbReference type="InterPro" id="IPR017740">
    <property type="entry name" value="TssA-like"/>
</dbReference>
<dbReference type="Pfam" id="PF06812">
    <property type="entry name" value="ImpA_N"/>
    <property type="match status" value="1"/>
</dbReference>
<gene>
    <name evidence="2" type="ORF">Pan181_45970</name>
</gene>
<protein>
    <recommendedName>
        <fullName evidence="1">ImpA N-terminal domain-containing protein</fullName>
    </recommendedName>
</protein>
<dbReference type="EMBL" id="CP036278">
    <property type="protein sequence ID" value="QDU58363.1"/>
    <property type="molecule type" value="Genomic_DNA"/>
</dbReference>
<proteinExistence type="predicted"/>
<accession>A0A518AUG1</accession>
<dbReference type="InterPro" id="IPR010657">
    <property type="entry name" value="ImpA_N"/>
</dbReference>
<dbReference type="PANTHER" id="PTHR37951">
    <property type="entry name" value="CYTOPLASMIC PROTEIN-RELATED"/>
    <property type="match status" value="1"/>
</dbReference>
<sequence length="348" mass="38965">MQEDHSNTLVCEPAAADTCAVDESYYAHRFAPTFRELRREEHPLDFDDVTRPEVLKTADWKAIYELCHQSLAGPTKDLRIACHLVEAGLRVDGLCGFCDALAQLNEVVDTSWESLIPIAQDDSHETRATPVENLLDDPDRGVCLPNTLRSYPLFGLSPRVSYNKLVQLTRSTDPNDQDRLSHFRSNVPPEHYREIVNVLEECDDHLNRLSKSLQLHMGDEAPALLNLRAALTDIRNLVAAEMALLGVYSASSTTNTPDLPSDTQTPAASTDLLHLDREGLYYLLDQAADRLRGMEPHSPIPYLVKRAVRLGRLPFPALMKHVIREESILTELNREFGIADSEGHTPVA</sequence>
<keyword evidence="3" id="KW-1185">Reference proteome</keyword>
<organism evidence="2 3">
    <name type="scientific">Aeoliella mucimassa</name>
    <dbReference type="NCBI Taxonomy" id="2527972"/>
    <lineage>
        <taxon>Bacteria</taxon>
        <taxon>Pseudomonadati</taxon>
        <taxon>Planctomycetota</taxon>
        <taxon>Planctomycetia</taxon>
        <taxon>Pirellulales</taxon>
        <taxon>Lacipirellulaceae</taxon>
        <taxon>Aeoliella</taxon>
    </lineage>
</organism>
<evidence type="ECO:0000313" key="2">
    <source>
        <dbReference type="EMBL" id="QDU58363.1"/>
    </source>
</evidence>